<dbReference type="Gene3D" id="3.40.50.150">
    <property type="entry name" value="Vaccinia Virus protein VP39"/>
    <property type="match status" value="1"/>
</dbReference>
<dbReference type="GO" id="GO:0008168">
    <property type="term" value="F:methyltransferase activity"/>
    <property type="evidence" value="ECO:0007669"/>
    <property type="project" value="UniProtKB-KW"/>
</dbReference>
<comment type="similarity">
    <text evidence="1">Belongs to the methyltransferase superfamily. LaeA methyltransferase family.</text>
</comment>
<organism evidence="3 4">
    <name type="scientific">Podospora didyma</name>
    <dbReference type="NCBI Taxonomy" id="330526"/>
    <lineage>
        <taxon>Eukaryota</taxon>
        <taxon>Fungi</taxon>
        <taxon>Dikarya</taxon>
        <taxon>Ascomycota</taxon>
        <taxon>Pezizomycotina</taxon>
        <taxon>Sordariomycetes</taxon>
        <taxon>Sordariomycetidae</taxon>
        <taxon>Sordariales</taxon>
        <taxon>Podosporaceae</taxon>
        <taxon>Podospora</taxon>
    </lineage>
</organism>
<dbReference type="PANTHER" id="PTHR43591">
    <property type="entry name" value="METHYLTRANSFERASE"/>
    <property type="match status" value="1"/>
</dbReference>
<evidence type="ECO:0000256" key="1">
    <source>
        <dbReference type="ARBA" id="ARBA00038158"/>
    </source>
</evidence>
<sequence length="353" mass="39742">MSMSSWSDIGLAGSDWASETDGELIDREDCGDSDVFSGDEFDSSPHKESAASSAVASVNSSIRENKYYRGRRYQMCRFRRYLLPNDIVEQDREDLQHLMTMELTGGKRILAPIGNHPRRILDLGTGTGIWAVEVGDRYPFAEVAGVDLSPIQPRWTPPNVNFYIDDIEEEWMNGSDFDLIHARNICRFIQDPAALLRKSFDNLKPGGWIELQDIDDTLHCDDNTMINMDEYPVAQFLDISAGVWAGVGADARIAPSLGQLLETAGFNNVSCKKFKVPIGAWPRDAKLKSLGTYFRVVLEMLIPAICVTPAVMAEWTETKADQFAVRCRQSVQDASVHSYMYFYFWQGQKPPEI</sequence>
<name>A0AAE0NFY7_9PEZI</name>
<keyword evidence="4" id="KW-1185">Reference proteome</keyword>
<dbReference type="InterPro" id="IPR029063">
    <property type="entry name" value="SAM-dependent_MTases_sf"/>
</dbReference>
<dbReference type="SUPFAM" id="SSF53335">
    <property type="entry name" value="S-adenosyl-L-methionine-dependent methyltransferases"/>
    <property type="match status" value="1"/>
</dbReference>
<keyword evidence="3" id="KW-0808">Transferase</keyword>
<dbReference type="GO" id="GO:0032259">
    <property type="term" value="P:methylation"/>
    <property type="evidence" value="ECO:0007669"/>
    <property type="project" value="UniProtKB-KW"/>
</dbReference>
<dbReference type="CDD" id="cd02440">
    <property type="entry name" value="AdoMet_MTases"/>
    <property type="match status" value="1"/>
</dbReference>
<feature type="region of interest" description="Disordered" evidence="2">
    <location>
        <begin position="22"/>
        <end position="55"/>
    </location>
</feature>
<dbReference type="Pfam" id="PF13489">
    <property type="entry name" value="Methyltransf_23"/>
    <property type="match status" value="1"/>
</dbReference>
<protein>
    <submittedName>
        <fullName evidence="3">S-adenosyl-L-methionine-dependent methyltransferase</fullName>
    </submittedName>
</protein>
<feature type="compositionally biased region" description="Acidic residues" evidence="2">
    <location>
        <begin position="31"/>
        <end position="42"/>
    </location>
</feature>
<dbReference type="PANTHER" id="PTHR43591:SF106">
    <property type="entry name" value="S-ADENOSYL-L-METHIONINE-DEPENDENT METHYLTRANSFERASE"/>
    <property type="match status" value="1"/>
</dbReference>
<proteinExistence type="inferred from homology"/>
<keyword evidence="3" id="KW-0489">Methyltransferase</keyword>
<accession>A0AAE0NFY7</accession>
<evidence type="ECO:0000256" key="2">
    <source>
        <dbReference type="SAM" id="MobiDB-lite"/>
    </source>
</evidence>
<reference evidence="3" key="1">
    <citation type="journal article" date="2023" name="Mol. Phylogenet. Evol.">
        <title>Genome-scale phylogeny and comparative genomics of the fungal order Sordariales.</title>
        <authorList>
            <person name="Hensen N."/>
            <person name="Bonometti L."/>
            <person name="Westerberg I."/>
            <person name="Brannstrom I.O."/>
            <person name="Guillou S."/>
            <person name="Cros-Aarteil S."/>
            <person name="Calhoun S."/>
            <person name="Haridas S."/>
            <person name="Kuo A."/>
            <person name="Mondo S."/>
            <person name="Pangilinan J."/>
            <person name="Riley R."/>
            <person name="LaButti K."/>
            <person name="Andreopoulos B."/>
            <person name="Lipzen A."/>
            <person name="Chen C."/>
            <person name="Yan M."/>
            <person name="Daum C."/>
            <person name="Ng V."/>
            <person name="Clum A."/>
            <person name="Steindorff A."/>
            <person name="Ohm R.A."/>
            <person name="Martin F."/>
            <person name="Silar P."/>
            <person name="Natvig D.O."/>
            <person name="Lalanne C."/>
            <person name="Gautier V."/>
            <person name="Ament-Velasquez S.L."/>
            <person name="Kruys A."/>
            <person name="Hutchinson M.I."/>
            <person name="Powell A.J."/>
            <person name="Barry K."/>
            <person name="Miller A.N."/>
            <person name="Grigoriev I.V."/>
            <person name="Debuchy R."/>
            <person name="Gladieux P."/>
            <person name="Hiltunen Thoren M."/>
            <person name="Johannesson H."/>
        </authorList>
    </citation>
    <scope>NUCLEOTIDE SEQUENCE</scope>
    <source>
        <strain evidence="3">CBS 232.78</strain>
    </source>
</reference>
<comment type="caution">
    <text evidence="3">The sequence shown here is derived from an EMBL/GenBank/DDBJ whole genome shotgun (WGS) entry which is preliminary data.</text>
</comment>
<evidence type="ECO:0000313" key="4">
    <source>
        <dbReference type="Proteomes" id="UP001285441"/>
    </source>
</evidence>
<dbReference type="EMBL" id="JAULSW010000005">
    <property type="protein sequence ID" value="KAK3380780.1"/>
    <property type="molecule type" value="Genomic_DNA"/>
</dbReference>
<dbReference type="AlphaFoldDB" id="A0AAE0NFY7"/>
<gene>
    <name evidence="3" type="ORF">B0H63DRAFT_434099</name>
</gene>
<dbReference type="Proteomes" id="UP001285441">
    <property type="component" value="Unassembled WGS sequence"/>
</dbReference>
<evidence type="ECO:0000313" key="3">
    <source>
        <dbReference type="EMBL" id="KAK3380780.1"/>
    </source>
</evidence>
<reference evidence="3" key="2">
    <citation type="submission" date="2023-06" db="EMBL/GenBank/DDBJ databases">
        <authorList>
            <consortium name="Lawrence Berkeley National Laboratory"/>
            <person name="Haridas S."/>
            <person name="Hensen N."/>
            <person name="Bonometti L."/>
            <person name="Westerberg I."/>
            <person name="Brannstrom I.O."/>
            <person name="Guillou S."/>
            <person name="Cros-Aarteil S."/>
            <person name="Calhoun S."/>
            <person name="Kuo A."/>
            <person name="Mondo S."/>
            <person name="Pangilinan J."/>
            <person name="Riley R."/>
            <person name="LaButti K."/>
            <person name="Andreopoulos B."/>
            <person name="Lipzen A."/>
            <person name="Chen C."/>
            <person name="Yanf M."/>
            <person name="Daum C."/>
            <person name="Ng V."/>
            <person name="Clum A."/>
            <person name="Steindorff A."/>
            <person name="Ohm R."/>
            <person name="Martin F."/>
            <person name="Silar P."/>
            <person name="Natvig D."/>
            <person name="Lalanne C."/>
            <person name="Gautier V."/>
            <person name="Ament-velasquez S.L."/>
            <person name="Kruys A."/>
            <person name="Hutchinson M.I."/>
            <person name="Powell A.J."/>
            <person name="Barry K."/>
            <person name="Miller A.N."/>
            <person name="Grigoriev I.V."/>
            <person name="Debuchy R."/>
            <person name="Gladieux P."/>
            <person name="Thoren M.H."/>
            <person name="Johannesson H."/>
        </authorList>
    </citation>
    <scope>NUCLEOTIDE SEQUENCE</scope>
    <source>
        <strain evidence="3">CBS 232.78</strain>
    </source>
</reference>